<organism evidence="4 5">
    <name type="scientific">Sphingomonas jatrophae</name>
    <dbReference type="NCBI Taxonomy" id="1166337"/>
    <lineage>
        <taxon>Bacteria</taxon>
        <taxon>Pseudomonadati</taxon>
        <taxon>Pseudomonadota</taxon>
        <taxon>Alphaproteobacteria</taxon>
        <taxon>Sphingomonadales</taxon>
        <taxon>Sphingomonadaceae</taxon>
        <taxon>Sphingomonas</taxon>
    </lineage>
</organism>
<dbReference type="STRING" id="1166337.SAMN05192580_3412"/>
<keyword evidence="1" id="KW-0521">NADP</keyword>
<dbReference type="GO" id="GO:0070402">
    <property type="term" value="F:NADPH binding"/>
    <property type="evidence" value="ECO:0007669"/>
    <property type="project" value="TreeGrafter"/>
</dbReference>
<protein>
    <submittedName>
        <fullName evidence="4">Putative NAD(P)H quinone oxidoreductase, PIG3 family</fullName>
    </submittedName>
</protein>
<evidence type="ECO:0000256" key="2">
    <source>
        <dbReference type="ARBA" id="ARBA00023002"/>
    </source>
</evidence>
<dbReference type="SUPFAM" id="SSF50129">
    <property type="entry name" value="GroES-like"/>
    <property type="match status" value="1"/>
</dbReference>
<dbReference type="GO" id="GO:0016651">
    <property type="term" value="F:oxidoreductase activity, acting on NAD(P)H"/>
    <property type="evidence" value="ECO:0007669"/>
    <property type="project" value="TreeGrafter"/>
</dbReference>
<dbReference type="Gene3D" id="3.90.180.10">
    <property type="entry name" value="Medium-chain alcohol dehydrogenases, catalytic domain"/>
    <property type="match status" value="1"/>
</dbReference>
<accession>A0A1I6M408</accession>
<dbReference type="InterPro" id="IPR036291">
    <property type="entry name" value="NAD(P)-bd_dom_sf"/>
</dbReference>
<dbReference type="InterPro" id="IPR020843">
    <property type="entry name" value="ER"/>
</dbReference>
<dbReference type="SMART" id="SM00829">
    <property type="entry name" value="PKS_ER"/>
    <property type="match status" value="1"/>
</dbReference>
<dbReference type="Pfam" id="PF08240">
    <property type="entry name" value="ADH_N"/>
    <property type="match status" value="1"/>
</dbReference>
<dbReference type="CDD" id="cd05276">
    <property type="entry name" value="p53_inducible_oxidoreductase"/>
    <property type="match status" value="1"/>
</dbReference>
<dbReference type="RefSeq" id="WP_093316311.1">
    <property type="nucleotide sequence ID" value="NZ_FOZG01000003.1"/>
</dbReference>
<dbReference type="Gene3D" id="3.40.50.720">
    <property type="entry name" value="NAD(P)-binding Rossmann-like Domain"/>
    <property type="match status" value="1"/>
</dbReference>
<dbReference type="SUPFAM" id="SSF51735">
    <property type="entry name" value="NAD(P)-binding Rossmann-fold domains"/>
    <property type="match status" value="1"/>
</dbReference>
<dbReference type="EMBL" id="FOZG01000003">
    <property type="protein sequence ID" value="SFS10404.1"/>
    <property type="molecule type" value="Genomic_DNA"/>
</dbReference>
<gene>
    <name evidence="4" type="ORF">SAMN05192580_3412</name>
</gene>
<dbReference type="InterPro" id="IPR014189">
    <property type="entry name" value="Quinone_OxRdtase_PIG3"/>
</dbReference>
<name>A0A1I6M408_9SPHN</name>
<keyword evidence="2" id="KW-0560">Oxidoreductase</keyword>
<dbReference type="PANTHER" id="PTHR48106">
    <property type="entry name" value="QUINONE OXIDOREDUCTASE PIG3-RELATED"/>
    <property type="match status" value="1"/>
</dbReference>
<dbReference type="AlphaFoldDB" id="A0A1I6M408"/>
<keyword evidence="5" id="KW-1185">Reference proteome</keyword>
<proteinExistence type="predicted"/>
<dbReference type="Pfam" id="PF13602">
    <property type="entry name" value="ADH_zinc_N_2"/>
    <property type="match status" value="1"/>
</dbReference>
<reference evidence="4 5" key="1">
    <citation type="submission" date="2016-10" db="EMBL/GenBank/DDBJ databases">
        <authorList>
            <person name="de Groot N.N."/>
        </authorList>
    </citation>
    <scope>NUCLEOTIDE SEQUENCE [LARGE SCALE GENOMIC DNA]</scope>
    <source>
        <strain evidence="4 5">S5-249</strain>
    </source>
</reference>
<evidence type="ECO:0000259" key="3">
    <source>
        <dbReference type="SMART" id="SM00829"/>
    </source>
</evidence>
<evidence type="ECO:0000313" key="4">
    <source>
        <dbReference type="EMBL" id="SFS10404.1"/>
    </source>
</evidence>
<dbReference type="OrthoDB" id="9780520at2"/>
<dbReference type="PANTHER" id="PTHR48106:SF8">
    <property type="entry name" value="OS02G0805600 PROTEIN"/>
    <property type="match status" value="1"/>
</dbReference>
<evidence type="ECO:0000313" key="5">
    <source>
        <dbReference type="Proteomes" id="UP000198824"/>
    </source>
</evidence>
<dbReference type="InterPro" id="IPR011032">
    <property type="entry name" value="GroES-like_sf"/>
</dbReference>
<feature type="domain" description="Enoyl reductase (ER)" evidence="3">
    <location>
        <begin position="11"/>
        <end position="321"/>
    </location>
</feature>
<evidence type="ECO:0000256" key="1">
    <source>
        <dbReference type="ARBA" id="ARBA00022857"/>
    </source>
</evidence>
<dbReference type="NCBIfam" id="TIGR02824">
    <property type="entry name" value="quinone_pig3"/>
    <property type="match status" value="1"/>
</dbReference>
<dbReference type="Proteomes" id="UP000198824">
    <property type="component" value="Unassembled WGS sequence"/>
</dbReference>
<dbReference type="InterPro" id="IPR013154">
    <property type="entry name" value="ADH-like_N"/>
</dbReference>
<sequence>MRAVQIRGGKGTAADLFVGEAATPEPKPGEILIRVAAAGVNRPDIGQREGNYPPPPGASEVMGLEVAGTVEAVGEGVSRWRTGDRVAALLPGGGYAEYAVVDARHALPVPEGMDLIEAGSLPETVFTVFTNLFERGRLSAGETALIHGANSGIGTTAILMAKAAGARVIATARGGDKAARAKALGADLAIDVTAEDFAGTARAAGGVDLVLDIVGGDYFARNIEALNADGRLVQIATLGGNIVETDLVKLMFKRLTLTASTLRGRPADEKARLTAAIADAAWPWFTSGQIRLPIDRRFGLEEAGAAHRWLEDGNQFGKVVLIP</sequence>